<dbReference type="PANTHER" id="PTHR21240:SF27">
    <property type="entry name" value="2-AMINO-3-CARBOXYMUCONATE-6-SEMIALDEHYDE DECARBOXYLASE"/>
    <property type="match status" value="1"/>
</dbReference>
<evidence type="ECO:0000313" key="12">
    <source>
        <dbReference type="EMBL" id="AOZ10399.1"/>
    </source>
</evidence>
<dbReference type="PANTHER" id="PTHR21240">
    <property type="entry name" value="2-AMINO-3-CARBOXYLMUCONATE-6-SEMIALDEHYDE DECARBOXYLASE"/>
    <property type="match status" value="1"/>
</dbReference>
<protein>
    <recommendedName>
        <fullName evidence="5">2-amino-3-carboxymuconate-6-semialdehyde decarboxylase</fullName>
        <ecNumber evidence="4">4.1.1.45</ecNumber>
    </recommendedName>
    <alternativeName>
        <fullName evidence="10">Picolinate carboxylase</fullName>
    </alternativeName>
</protein>
<keyword evidence="13" id="KW-1185">Reference proteome</keyword>
<keyword evidence="7" id="KW-0210">Decarboxylase</keyword>
<keyword evidence="9" id="KW-0456">Lyase</keyword>
<dbReference type="SUPFAM" id="SSF51556">
    <property type="entry name" value="Metallo-dependent hydrolases"/>
    <property type="match status" value="1"/>
</dbReference>
<dbReference type="Proteomes" id="UP000177515">
    <property type="component" value="Chromosome 2"/>
</dbReference>
<feature type="domain" description="Amidohydrolase-related" evidence="11">
    <location>
        <begin position="2"/>
        <end position="330"/>
    </location>
</feature>
<dbReference type="InterPro" id="IPR032466">
    <property type="entry name" value="Metal_Hydrolase"/>
</dbReference>
<gene>
    <name evidence="12" type="ORF">BKK80_32980</name>
</gene>
<evidence type="ECO:0000256" key="6">
    <source>
        <dbReference type="ARBA" id="ARBA00022723"/>
    </source>
</evidence>
<keyword evidence="8" id="KW-0862">Zinc</keyword>
<dbReference type="Gene3D" id="3.20.20.140">
    <property type="entry name" value="Metal-dependent hydrolases"/>
    <property type="match status" value="1"/>
</dbReference>
<evidence type="ECO:0000313" key="13">
    <source>
        <dbReference type="Proteomes" id="UP000177515"/>
    </source>
</evidence>
<organism evidence="12 13">
    <name type="scientific">Cupriavidus malaysiensis</name>
    <dbReference type="NCBI Taxonomy" id="367825"/>
    <lineage>
        <taxon>Bacteria</taxon>
        <taxon>Pseudomonadati</taxon>
        <taxon>Pseudomonadota</taxon>
        <taxon>Betaproteobacteria</taxon>
        <taxon>Burkholderiales</taxon>
        <taxon>Burkholderiaceae</taxon>
        <taxon>Cupriavidus</taxon>
    </lineage>
</organism>
<dbReference type="RefSeq" id="WP_071072882.1">
    <property type="nucleotide sequence ID" value="NZ_CP017755.1"/>
</dbReference>
<evidence type="ECO:0000256" key="3">
    <source>
        <dbReference type="ARBA" id="ARBA00011245"/>
    </source>
</evidence>
<dbReference type="InterPro" id="IPR032465">
    <property type="entry name" value="ACMSD"/>
</dbReference>
<evidence type="ECO:0000256" key="8">
    <source>
        <dbReference type="ARBA" id="ARBA00022833"/>
    </source>
</evidence>
<evidence type="ECO:0000256" key="5">
    <source>
        <dbReference type="ARBA" id="ARBA00021214"/>
    </source>
</evidence>
<keyword evidence="6" id="KW-0479">Metal-binding</keyword>
<reference evidence="12 13" key="1">
    <citation type="submission" date="2016-10" db="EMBL/GenBank/DDBJ databases">
        <title>Complete genome sequences of three Cupriavidus strains isolated from various Malaysian environments.</title>
        <authorList>
            <person name="Abdullah A.A.-A."/>
            <person name="Shafie N.A.H."/>
            <person name="Lau N.S."/>
        </authorList>
    </citation>
    <scope>NUCLEOTIDE SEQUENCE [LARGE SCALE GENOMIC DNA]</scope>
    <source>
        <strain evidence="12 13">USMAA1020</strain>
    </source>
</reference>
<proteinExistence type="inferred from homology"/>
<evidence type="ECO:0000259" key="11">
    <source>
        <dbReference type="Pfam" id="PF04909"/>
    </source>
</evidence>
<dbReference type="EC" id="4.1.1.45" evidence="4"/>
<evidence type="ECO:0000256" key="9">
    <source>
        <dbReference type="ARBA" id="ARBA00023239"/>
    </source>
</evidence>
<name>A0ABN4TZX9_9BURK</name>
<accession>A0ABN4TZX9</accession>
<sequence length="337" mass="36735">MIDIHSHFLPPISRAEASAVDAQRAPWLAVDAGGEAGQIMIADAPFRPVYRALWDADFRVAELDAQGIDMQLVCATPVMFGYAWEAARTADWAARMNDKAIGFCARHPHRLKALAQVPLQDTRLACAEASRALAAGCVGVQIGNHVGDKDLDHPDLVDFLVYCAEHGIPVLVHPWDMMGGGQRMKRWMLPWLVAMAAETQLGMLSLILSGALERIPASLRICFAHGGGSFAFQLGRADNAWKHRDIVRKDCPRPPSEYARRLHVDSIVFDEGALRLLVDVMGAERVMLGSDYPFPLGEQEVGALVRRAPCLDAAQRRGILGENARAFFGLDAAAPAA</sequence>
<comment type="subunit">
    <text evidence="3">Monomer.</text>
</comment>
<evidence type="ECO:0000256" key="2">
    <source>
        <dbReference type="ARBA" id="ARBA00005871"/>
    </source>
</evidence>
<evidence type="ECO:0000256" key="1">
    <source>
        <dbReference type="ARBA" id="ARBA00005079"/>
    </source>
</evidence>
<comment type="pathway">
    <text evidence="1">Secondary metabolite metabolism; quinolate metabolism.</text>
</comment>
<dbReference type="Pfam" id="PF04909">
    <property type="entry name" value="Amidohydro_2"/>
    <property type="match status" value="1"/>
</dbReference>
<dbReference type="EMBL" id="CP017755">
    <property type="protein sequence ID" value="AOZ10399.1"/>
    <property type="molecule type" value="Genomic_DNA"/>
</dbReference>
<comment type="similarity">
    <text evidence="2">Belongs to the metallo-dependent hydrolases superfamily. ACMSD family.</text>
</comment>
<dbReference type="InterPro" id="IPR006680">
    <property type="entry name" value="Amidohydro-rel"/>
</dbReference>
<evidence type="ECO:0000256" key="7">
    <source>
        <dbReference type="ARBA" id="ARBA00022793"/>
    </source>
</evidence>
<evidence type="ECO:0000256" key="10">
    <source>
        <dbReference type="ARBA" id="ARBA00031120"/>
    </source>
</evidence>
<evidence type="ECO:0000256" key="4">
    <source>
        <dbReference type="ARBA" id="ARBA00012365"/>
    </source>
</evidence>